<dbReference type="SUPFAM" id="SSF88723">
    <property type="entry name" value="PIN domain-like"/>
    <property type="match status" value="1"/>
</dbReference>
<keyword evidence="1" id="KW-0460">Magnesium</keyword>
<evidence type="ECO:0000256" key="1">
    <source>
        <dbReference type="ARBA" id="ARBA00022842"/>
    </source>
</evidence>
<dbReference type="InterPro" id="IPR044153">
    <property type="entry name" value="PIN_Pae0151-like"/>
</dbReference>
<dbReference type="EMBL" id="SSOD01000028">
    <property type="protein sequence ID" value="THF54882.1"/>
    <property type="molecule type" value="Genomic_DNA"/>
</dbReference>
<dbReference type="InterPro" id="IPR029060">
    <property type="entry name" value="PIN-like_dom_sf"/>
</dbReference>
<dbReference type="Pfam" id="PF01850">
    <property type="entry name" value="PIN"/>
    <property type="match status" value="1"/>
</dbReference>
<keyword evidence="4" id="KW-1185">Reference proteome</keyword>
<dbReference type="CDD" id="cd09873">
    <property type="entry name" value="PIN_Pae0151-like"/>
    <property type="match status" value="1"/>
</dbReference>
<evidence type="ECO:0000313" key="4">
    <source>
        <dbReference type="Proteomes" id="UP000307956"/>
    </source>
</evidence>
<name>A0A4S4A839_9RHOO</name>
<evidence type="ECO:0000259" key="2">
    <source>
        <dbReference type="Pfam" id="PF01850"/>
    </source>
</evidence>
<proteinExistence type="predicted"/>
<dbReference type="PANTHER" id="PTHR35901:SF1">
    <property type="entry name" value="EXONUCLEASE VAPC9"/>
    <property type="match status" value="1"/>
</dbReference>
<sequence length="135" mass="14764">MPFVLDNSVVAGWFLEDQATPYTDAIAMRLEEDRAVVPALWQLEFANVLRTACKRHRLAAAQAQQVIEQVCSLPIEIDRDTPGPAELFALALRYDLSCYDAAYLELALRLQIPIATKDRPLHAAASAAGVGAVEA</sequence>
<protein>
    <submittedName>
        <fullName evidence="3">Type II toxin-antitoxin system VapC family toxin</fullName>
    </submittedName>
</protein>
<dbReference type="InterPro" id="IPR051619">
    <property type="entry name" value="TypeII_TA_RNase_PINc/VapC"/>
</dbReference>
<gene>
    <name evidence="3" type="ORF">E6O51_21320</name>
</gene>
<accession>A0A4S4A839</accession>
<dbReference type="Proteomes" id="UP000307956">
    <property type="component" value="Unassembled WGS sequence"/>
</dbReference>
<dbReference type="PANTHER" id="PTHR35901">
    <property type="entry name" value="RIBONUCLEASE VAPC3"/>
    <property type="match status" value="1"/>
</dbReference>
<dbReference type="RefSeq" id="WP_136387050.1">
    <property type="nucleotide sequence ID" value="NZ_SSOD01000028.1"/>
</dbReference>
<organism evidence="3 4">
    <name type="scientific">Pseudothauera rhizosphaerae</name>
    <dbReference type="NCBI Taxonomy" id="2565932"/>
    <lineage>
        <taxon>Bacteria</taxon>
        <taxon>Pseudomonadati</taxon>
        <taxon>Pseudomonadota</taxon>
        <taxon>Betaproteobacteria</taxon>
        <taxon>Rhodocyclales</taxon>
        <taxon>Zoogloeaceae</taxon>
        <taxon>Pseudothauera</taxon>
    </lineage>
</organism>
<dbReference type="AlphaFoldDB" id="A0A4S4A839"/>
<comment type="caution">
    <text evidence="3">The sequence shown here is derived from an EMBL/GenBank/DDBJ whole genome shotgun (WGS) entry which is preliminary data.</text>
</comment>
<evidence type="ECO:0000313" key="3">
    <source>
        <dbReference type="EMBL" id="THF54882.1"/>
    </source>
</evidence>
<dbReference type="InterPro" id="IPR002716">
    <property type="entry name" value="PIN_dom"/>
</dbReference>
<dbReference type="Gene3D" id="3.40.50.1010">
    <property type="entry name" value="5'-nuclease"/>
    <property type="match status" value="1"/>
</dbReference>
<dbReference type="OrthoDB" id="328160at2"/>
<feature type="domain" description="PIN" evidence="2">
    <location>
        <begin position="4"/>
        <end position="124"/>
    </location>
</feature>
<reference evidence="3 4" key="1">
    <citation type="submission" date="2019-04" db="EMBL/GenBank/DDBJ databases">
        <title>Azoarcus rhizosphaerae sp. nov. isolated from rhizosphere of Ficus religiosa.</title>
        <authorList>
            <person name="Lin S.-Y."/>
            <person name="Hameed A."/>
            <person name="Hsu Y.-H."/>
            <person name="Young C.-C."/>
        </authorList>
    </citation>
    <scope>NUCLEOTIDE SEQUENCE [LARGE SCALE GENOMIC DNA]</scope>
    <source>
        <strain evidence="3 4">CC-YHH848</strain>
    </source>
</reference>